<reference evidence="2" key="1">
    <citation type="journal article" date="2017" name="Nature">
        <title>The sunflower genome provides insights into oil metabolism, flowering and Asterid evolution.</title>
        <authorList>
            <person name="Badouin H."/>
            <person name="Gouzy J."/>
            <person name="Grassa C.J."/>
            <person name="Murat F."/>
            <person name="Staton S.E."/>
            <person name="Cottret L."/>
            <person name="Lelandais-Briere C."/>
            <person name="Owens G.L."/>
            <person name="Carrere S."/>
            <person name="Mayjonade B."/>
            <person name="Legrand L."/>
            <person name="Gill N."/>
            <person name="Kane N.C."/>
            <person name="Bowers J.E."/>
            <person name="Hubner S."/>
            <person name="Bellec A."/>
            <person name="Berard A."/>
            <person name="Berges H."/>
            <person name="Blanchet N."/>
            <person name="Boniface M.C."/>
            <person name="Brunel D."/>
            <person name="Catrice O."/>
            <person name="Chaidir N."/>
            <person name="Claudel C."/>
            <person name="Donnadieu C."/>
            <person name="Faraut T."/>
            <person name="Fievet G."/>
            <person name="Helmstetter N."/>
            <person name="King M."/>
            <person name="Knapp S.J."/>
            <person name="Lai Z."/>
            <person name="Le Paslier M.C."/>
            <person name="Lippi Y."/>
            <person name="Lorenzon L."/>
            <person name="Mandel J.R."/>
            <person name="Marage G."/>
            <person name="Marchand G."/>
            <person name="Marquand E."/>
            <person name="Bret-Mestries E."/>
            <person name="Morien E."/>
            <person name="Nambeesan S."/>
            <person name="Nguyen T."/>
            <person name="Pegot-Espagnet P."/>
            <person name="Pouilly N."/>
            <person name="Raftis F."/>
            <person name="Sallet E."/>
            <person name="Schiex T."/>
            <person name="Thomas J."/>
            <person name="Vandecasteele C."/>
            <person name="Vares D."/>
            <person name="Vear F."/>
            <person name="Vautrin S."/>
            <person name="Crespi M."/>
            <person name="Mangin B."/>
            <person name="Burke J.M."/>
            <person name="Salse J."/>
            <person name="Munos S."/>
            <person name="Vincourt P."/>
            <person name="Rieseberg L.H."/>
            <person name="Langlade N.B."/>
        </authorList>
    </citation>
    <scope>NUCLEOTIDE SEQUENCE</scope>
    <source>
        <tissue evidence="2">Leaves</tissue>
    </source>
</reference>
<evidence type="ECO:0000313" key="3">
    <source>
        <dbReference type="Proteomes" id="UP000215914"/>
    </source>
</evidence>
<sequence length="256" mass="27073">MFSLACSPCSAICKLSSRAELGSFSFSWSSWSLKSLTCSGSTGSGPMGSGSTGPRPMGFGSTGPGPFGSGSTCSGPMGSGSTCSGSTGFGSTGFGSTCSGPTGFGVSLDETGELSGLISLLLAGINERMFGFVSRSTQWSPTQSLETLMFFMSMSRNKFSPVLTRNINFNDSSTRFTDSGHNPFPPPITPPSIHRRTNLDCKIRFLFYASGPCGGPAQASYPKFIGHCRSRSWNPFLNYRFHLHPSNHHTVLLTVS</sequence>
<name>A0A9K3NDQ7_HELAN</name>
<dbReference type="EMBL" id="MNCJ02000323">
    <property type="protein sequence ID" value="KAF5796371.1"/>
    <property type="molecule type" value="Genomic_DNA"/>
</dbReference>
<reference evidence="2" key="2">
    <citation type="submission" date="2020-06" db="EMBL/GenBank/DDBJ databases">
        <title>Helianthus annuus Genome sequencing and assembly Release 2.</title>
        <authorList>
            <person name="Gouzy J."/>
            <person name="Langlade N."/>
            <person name="Munos S."/>
        </authorList>
    </citation>
    <scope>NUCLEOTIDE SEQUENCE</scope>
    <source>
        <tissue evidence="2">Leaves</tissue>
    </source>
</reference>
<dbReference type="Gramene" id="mRNA:HanXRQr2_Chr08g0350641">
    <property type="protein sequence ID" value="mRNA:HanXRQr2_Chr08g0350641"/>
    <property type="gene ID" value="HanXRQr2_Chr08g0350641"/>
</dbReference>
<evidence type="ECO:0000313" key="2">
    <source>
        <dbReference type="EMBL" id="KAF5796371.1"/>
    </source>
</evidence>
<dbReference type="AlphaFoldDB" id="A0A9K3NDQ7"/>
<protein>
    <submittedName>
        <fullName evidence="2">Uncharacterized protein</fullName>
    </submittedName>
</protein>
<comment type="caution">
    <text evidence="2">The sequence shown here is derived from an EMBL/GenBank/DDBJ whole genome shotgun (WGS) entry which is preliminary data.</text>
</comment>
<keyword evidence="3" id="KW-1185">Reference proteome</keyword>
<gene>
    <name evidence="2" type="ORF">HanXRQr2_Chr08g0350641</name>
</gene>
<proteinExistence type="predicted"/>
<accession>A0A9K3NDQ7</accession>
<feature type="region of interest" description="Disordered" evidence="1">
    <location>
        <begin position="43"/>
        <end position="65"/>
    </location>
</feature>
<organism evidence="2 3">
    <name type="scientific">Helianthus annuus</name>
    <name type="common">Common sunflower</name>
    <dbReference type="NCBI Taxonomy" id="4232"/>
    <lineage>
        <taxon>Eukaryota</taxon>
        <taxon>Viridiplantae</taxon>
        <taxon>Streptophyta</taxon>
        <taxon>Embryophyta</taxon>
        <taxon>Tracheophyta</taxon>
        <taxon>Spermatophyta</taxon>
        <taxon>Magnoliopsida</taxon>
        <taxon>eudicotyledons</taxon>
        <taxon>Gunneridae</taxon>
        <taxon>Pentapetalae</taxon>
        <taxon>asterids</taxon>
        <taxon>campanulids</taxon>
        <taxon>Asterales</taxon>
        <taxon>Asteraceae</taxon>
        <taxon>Asteroideae</taxon>
        <taxon>Heliantheae alliance</taxon>
        <taxon>Heliantheae</taxon>
        <taxon>Helianthus</taxon>
    </lineage>
</organism>
<evidence type="ECO:0000256" key="1">
    <source>
        <dbReference type="SAM" id="MobiDB-lite"/>
    </source>
</evidence>
<dbReference type="Proteomes" id="UP000215914">
    <property type="component" value="Unassembled WGS sequence"/>
</dbReference>